<evidence type="ECO:0000256" key="1">
    <source>
        <dbReference type="SAM" id="MobiDB-lite"/>
    </source>
</evidence>
<accession>S4PJ91</accession>
<feature type="compositionally biased region" description="Polar residues" evidence="1">
    <location>
        <begin position="17"/>
        <end position="26"/>
    </location>
</feature>
<feature type="non-terminal residue" evidence="2">
    <location>
        <position position="172"/>
    </location>
</feature>
<reference evidence="2" key="2">
    <citation type="submission" date="2013-05" db="EMBL/GenBank/DDBJ databases">
        <authorList>
            <person name="Carter J.-M."/>
            <person name="Baker S.C."/>
            <person name="Pink R."/>
            <person name="Carter D.R.F."/>
            <person name="Collins A."/>
            <person name="Tomlin J."/>
            <person name="Gibbs M."/>
            <person name="Breuker C.J."/>
        </authorList>
    </citation>
    <scope>NUCLEOTIDE SEQUENCE</scope>
    <source>
        <tissue evidence="2">Ovary</tissue>
    </source>
</reference>
<sequence length="172" mass="19867">MHNNHYNDFSRPDDNNKIINQSYNKESQPDGHVCYTHSLLDHDLNVGKKLKNFSSQIHKQNRPQIYSVMMDHVRVKHHEPEEKLNGYASGADIDLYEEITPRHPYDGFYMRHRMTIDPRGRKICSHEIPFRPPSPLSDSSEEFEDAMEAFAEEITNKALNGEDSQTGVAGNL</sequence>
<proteinExistence type="predicted"/>
<protein>
    <submittedName>
        <fullName evidence="2">Uncharacterized protein</fullName>
    </submittedName>
</protein>
<dbReference type="AlphaFoldDB" id="S4PJ91"/>
<evidence type="ECO:0000313" key="2">
    <source>
        <dbReference type="EMBL" id="JAA87480.1"/>
    </source>
</evidence>
<name>S4PJ91_9NEOP</name>
<feature type="region of interest" description="Disordered" evidence="1">
    <location>
        <begin position="1"/>
        <end position="27"/>
    </location>
</feature>
<dbReference type="EMBL" id="GAIX01005080">
    <property type="protein sequence ID" value="JAA87480.1"/>
    <property type="molecule type" value="Transcribed_RNA"/>
</dbReference>
<organism evidence="2">
    <name type="scientific">Pararge aegeria</name>
    <name type="common">speckled wood butterfly</name>
    <dbReference type="NCBI Taxonomy" id="116150"/>
    <lineage>
        <taxon>Eukaryota</taxon>
        <taxon>Metazoa</taxon>
        <taxon>Ecdysozoa</taxon>
        <taxon>Arthropoda</taxon>
        <taxon>Hexapoda</taxon>
        <taxon>Insecta</taxon>
        <taxon>Pterygota</taxon>
        <taxon>Neoptera</taxon>
        <taxon>Endopterygota</taxon>
        <taxon>Lepidoptera</taxon>
        <taxon>Glossata</taxon>
        <taxon>Ditrysia</taxon>
        <taxon>Papilionoidea</taxon>
        <taxon>Nymphalidae</taxon>
        <taxon>Satyrinae</taxon>
        <taxon>Satyrini</taxon>
        <taxon>Parargina</taxon>
        <taxon>Pararge</taxon>
    </lineage>
</organism>
<reference evidence="2" key="1">
    <citation type="journal article" date="2013" name="BMC Genomics">
        <title>Unscrambling butterfly oogenesis.</title>
        <authorList>
            <person name="Carter J.M."/>
            <person name="Baker S.C."/>
            <person name="Pink R."/>
            <person name="Carter D.R."/>
            <person name="Collins A."/>
            <person name="Tomlin J."/>
            <person name="Gibbs M."/>
            <person name="Breuker C.J."/>
        </authorList>
    </citation>
    <scope>NUCLEOTIDE SEQUENCE</scope>
    <source>
        <tissue evidence="2">Ovary</tissue>
    </source>
</reference>